<evidence type="ECO:0000313" key="1">
    <source>
        <dbReference type="EMBL" id="MET3587542.1"/>
    </source>
</evidence>
<name>A0ABV2HBG3_9HYPH</name>
<dbReference type="EMBL" id="JBEPLJ010000014">
    <property type="protein sequence ID" value="MET3587542.1"/>
    <property type="molecule type" value="Genomic_DNA"/>
</dbReference>
<sequence length="81" mass="9058">MYGIDWPEPVVVEHKVPNRPIVVWSNEEAVNCLMGNWPTKDGARYHAALQTLMLVLDGRAEPEEARDAFKAAVLEAGFTVH</sequence>
<evidence type="ECO:0000313" key="2">
    <source>
        <dbReference type="Proteomes" id="UP001549031"/>
    </source>
</evidence>
<evidence type="ECO:0008006" key="3">
    <source>
        <dbReference type="Google" id="ProtNLM"/>
    </source>
</evidence>
<comment type="caution">
    <text evidence="1">The sequence shown here is derived from an EMBL/GenBank/DDBJ whole genome shotgun (WGS) entry which is preliminary data.</text>
</comment>
<dbReference type="Gene3D" id="6.10.250.730">
    <property type="match status" value="1"/>
</dbReference>
<dbReference type="Pfam" id="PF06169">
    <property type="entry name" value="DUF982"/>
    <property type="match status" value="1"/>
</dbReference>
<protein>
    <recommendedName>
        <fullName evidence="3">DUF982 domain-containing protein</fullName>
    </recommendedName>
</protein>
<proteinExistence type="predicted"/>
<keyword evidence="2" id="KW-1185">Reference proteome</keyword>
<gene>
    <name evidence="1" type="ORF">ABID21_003667</name>
</gene>
<accession>A0ABV2HBG3</accession>
<dbReference type="InterPro" id="IPR010385">
    <property type="entry name" value="DUF982"/>
</dbReference>
<organism evidence="1 2">
    <name type="scientific">Pseudorhizobium tarimense</name>
    <dbReference type="NCBI Taxonomy" id="1079109"/>
    <lineage>
        <taxon>Bacteria</taxon>
        <taxon>Pseudomonadati</taxon>
        <taxon>Pseudomonadota</taxon>
        <taxon>Alphaproteobacteria</taxon>
        <taxon>Hyphomicrobiales</taxon>
        <taxon>Rhizobiaceae</taxon>
        <taxon>Rhizobium/Agrobacterium group</taxon>
        <taxon>Pseudorhizobium</taxon>
    </lineage>
</organism>
<reference evidence="1 2" key="1">
    <citation type="submission" date="2024-06" db="EMBL/GenBank/DDBJ databases">
        <title>Genomic Encyclopedia of Type Strains, Phase IV (KMG-IV): sequencing the most valuable type-strain genomes for metagenomic binning, comparative biology and taxonomic classification.</title>
        <authorList>
            <person name="Goeker M."/>
        </authorList>
    </citation>
    <scope>NUCLEOTIDE SEQUENCE [LARGE SCALE GENOMIC DNA]</scope>
    <source>
        <strain evidence="1 2">DSM 105042</strain>
    </source>
</reference>
<dbReference type="RefSeq" id="WP_247245191.1">
    <property type="nucleotide sequence ID" value="NZ_JALJRA010000014.1"/>
</dbReference>
<dbReference type="Proteomes" id="UP001549031">
    <property type="component" value="Unassembled WGS sequence"/>
</dbReference>